<evidence type="ECO:0000256" key="3">
    <source>
        <dbReference type="ARBA" id="ARBA00022448"/>
    </source>
</evidence>
<evidence type="ECO:0000313" key="8">
    <source>
        <dbReference type="EMBL" id="NMR75748.1"/>
    </source>
</evidence>
<evidence type="ECO:0000256" key="1">
    <source>
        <dbReference type="ARBA" id="ARBA00004442"/>
    </source>
</evidence>
<dbReference type="PANTHER" id="PTHR30026">
    <property type="entry name" value="OUTER MEMBRANE PROTEIN TOLC"/>
    <property type="match status" value="1"/>
</dbReference>
<keyword evidence="5" id="KW-0812">Transmembrane</keyword>
<dbReference type="STRING" id="663.BAU10_06600"/>
<sequence>MRLKSTLLVLFAVSSSPNALTLEESVTLSLDSSPSLLARYSRYESMVRDRNAINGSFLPQVNLYAAAGYEGTRYNNGNYIDSEDRTLERTEMGVRISQLLFDGFKTSADVDRLSYEAEAERLGLLASAENVALDTVRAYVDVLHARELMKLTERNLSEHQEIYRFILDKKEKGLTSNSDLAQVSSRVATTQSSLIAAQNNLSDARTRFVRLVGRAPQNLVEPVYPQELLPNKLDEALKQAVRLHPSIQSAMKDLEAARHEVKREKGDYYPELKLELSANKTDNVDNIEGINEDAKVMLTVNYDLFNGFSTDSRVESSAWRVEEARAIRANAELDANEGVRLAWDAHTLLQQQMEYLKVNVDAAKVTELGYIQQFNVGRRSLLDVLDAKVETFVARRNYTRTKYDHLVATYRLFNSMGILTYALRVEYPENWKENNNG</sequence>
<accession>A0A0P7E1E2</accession>
<dbReference type="GO" id="GO:1990281">
    <property type="term" value="C:efflux pump complex"/>
    <property type="evidence" value="ECO:0007669"/>
    <property type="project" value="TreeGrafter"/>
</dbReference>
<dbReference type="RefSeq" id="WP_054579453.1">
    <property type="nucleotide sequence ID" value="NZ_CP042449.1"/>
</dbReference>
<dbReference type="GO" id="GO:0015288">
    <property type="term" value="F:porin activity"/>
    <property type="evidence" value="ECO:0007669"/>
    <property type="project" value="TreeGrafter"/>
</dbReference>
<evidence type="ECO:0000256" key="7">
    <source>
        <dbReference type="ARBA" id="ARBA00023237"/>
    </source>
</evidence>
<dbReference type="PANTHER" id="PTHR30026:SF22">
    <property type="entry name" value="OUTER MEMBRANE EFFLUX PROTEIN"/>
    <property type="match status" value="1"/>
</dbReference>
<gene>
    <name evidence="8" type="ORF">HKB35_19210</name>
</gene>
<evidence type="ECO:0000256" key="4">
    <source>
        <dbReference type="ARBA" id="ARBA00022452"/>
    </source>
</evidence>
<organism evidence="8 9">
    <name type="scientific">Vibrio alginolyticus</name>
    <dbReference type="NCBI Taxonomy" id="663"/>
    <lineage>
        <taxon>Bacteria</taxon>
        <taxon>Pseudomonadati</taxon>
        <taxon>Pseudomonadota</taxon>
        <taxon>Gammaproteobacteria</taxon>
        <taxon>Vibrionales</taxon>
        <taxon>Vibrionaceae</taxon>
        <taxon>Vibrio</taxon>
    </lineage>
</organism>
<evidence type="ECO:0000256" key="6">
    <source>
        <dbReference type="ARBA" id="ARBA00023136"/>
    </source>
</evidence>
<keyword evidence="7" id="KW-0998">Cell outer membrane</keyword>
<dbReference type="SUPFAM" id="SSF56954">
    <property type="entry name" value="Outer membrane efflux proteins (OEP)"/>
    <property type="match status" value="1"/>
</dbReference>
<evidence type="ECO:0000313" key="9">
    <source>
        <dbReference type="Proteomes" id="UP000565155"/>
    </source>
</evidence>
<dbReference type="Gene3D" id="1.20.1600.10">
    <property type="entry name" value="Outer membrane efflux proteins (OEP)"/>
    <property type="match status" value="1"/>
</dbReference>
<dbReference type="AlphaFoldDB" id="A0A0P7E1E2"/>
<dbReference type="eggNOG" id="COG1538">
    <property type="taxonomic scope" value="Bacteria"/>
</dbReference>
<keyword evidence="6" id="KW-0472">Membrane</keyword>
<dbReference type="Proteomes" id="UP000565155">
    <property type="component" value="Unassembled WGS sequence"/>
</dbReference>
<dbReference type="Pfam" id="PF02321">
    <property type="entry name" value="OEP"/>
    <property type="match status" value="2"/>
</dbReference>
<dbReference type="InterPro" id="IPR010130">
    <property type="entry name" value="T1SS_OMP_TolC"/>
</dbReference>
<name>A0A0P7E1E2_VIBAL</name>
<dbReference type="EMBL" id="JABCMA010000028">
    <property type="protein sequence ID" value="NMR75748.1"/>
    <property type="molecule type" value="Genomic_DNA"/>
</dbReference>
<dbReference type="NCBIfam" id="TIGR01844">
    <property type="entry name" value="type_I_sec_TolC"/>
    <property type="match status" value="1"/>
</dbReference>
<dbReference type="InterPro" id="IPR051906">
    <property type="entry name" value="TolC-like"/>
</dbReference>
<dbReference type="OrthoDB" id="9814637at2"/>
<comment type="similarity">
    <text evidence="2">Belongs to the outer membrane factor (OMF) (TC 1.B.17) family.</text>
</comment>
<protein>
    <submittedName>
        <fullName evidence="8">TolC family outer membrane protein</fullName>
    </submittedName>
</protein>
<reference evidence="8 9" key="1">
    <citation type="submission" date="2020-04" db="EMBL/GenBank/DDBJ databases">
        <title>Whole-genome sequencing of Vibrio spp. from China reveals different genetic environments of blaCTX-M-14 among diverse lineages.</title>
        <authorList>
            <person name="Zheng Z."/>
            <person name="Ye L."/>
            <person name="Chen S."/>
        </authorList>
    </citation>
    <scope>NUCLEOTIDE SEQUENCE [LARGE SCALE GENOMIC DNA]</scope>
    <source>
        <strain evidence="8 9">Vb1636</strain>
    </source>
</reference>
<proteinExistence type="inferred from homology"/>
<keyword evidence="4" id="KW-1134">Transmembrane beta strand</keyword>
<dbReference type="GO" id="GO:0009279">
    <property type="term" value="C:cell outer membrane"/>
    <property type="evidence" value="ECO:0007669"/>
    <property type="project" value="UniProtKB-SubCell"/>
</dbReference>
<evidence type="ECO:0000256" key="5">
    <source>
        <dbReference type="ARBA" id="ARBA00022692"/>
    </source>
</evidence>
<comment type="caution">
    <text evidence="8">The sequence shown here is derived from an EMBL/GenBank/DDBJ whole genome shotgun (WGS) entry which is preliminary data.</text>
</comment>
<keyword evidence="3" id="KW-0813">Transport</keyword>
<comment type="subcellular location">
    <subcellularLocation>
        <location evidence="1">Cell outer membrane</location>
    </subcellularLocation>
</comment>
<evidence type="ECO:0000256" key="2">
    <source>
        <dbReference type="ARBA" id="ARBA00007613"/>
    </source>
</evidence>
<dbReference type="GO" id="GO:0015562">
    <property type="term" value="F:efflux transmembrane transporter activity"/>
    <property type="evidence" value="ECO:0007669"/>
    <property type="project" value="InterPro"/>
</dbReference>
<dbReference type="InterPro" id="IPR003423">
    <property type="entry name" value="OMP_efflux"/>
</dbReference>